<dbReference type="GO" id="GO:0031490">
    <property type="term" value="F:chromatin DNA binding"/>
    <property type="evidence" value="ECO:0007669"/>
    <property type="project" value="TreeGrafter"/>
</dbReference>
<dbReference type="PANTHER" id="PTHR12706:SF30">
    <property type="entry name" value="PROTEIN STRAWBERRY NOTCH-RELATED"/>
    <property type="match status" value="1"/>
</dbReference>
<feature type="region of interest" description="Disordered" evidence="4">
    <location>
        <begin position="677"/>
        <end position="804"/>
    </location>
</feature>
<dbReference type="GO" id="GO:0005634">
    <property type="term" value="C:nucleus"/>
    <property type="evidence" value="ECO:0007669"/>
    <property type="project" value="TreeGrafter"/>
</dbReference>
<feature type="domain" description="SBNO alpha/beta" evidence="7">
    <location>
        <begin position="1142"/>
        <end position="1266"/>
    </location>
</feature>
<dbReference type="Pfam" id="PF13871">
    <property type="entry name" value="Helicase_C_4"/>
    <property type="match status" value="1"/>
</dbReference>
<name>A0A8J2KBC2_9HEXA</name>
<feature type="domain" description="Strawberry notch AAA" evidence="6">
    <location>
        <begin position="243"/>
        <end position="542"/>
    </location>
</feature>
<dbReference type="InterPro" id="IPR026937">
    <property type="entry name" value="SBNO_Helicase_C_dom"/>
</dbReference>
<dbReference type="GO" id="GO:0042393">
    <property type="term" value="F:histone binding"/>
    <property type="evidence" value="ECO:0007669"/>
    <property type="project" value="TreeGrafter"/>
</dbReference>
<evidence type="ECO:0000259" key="6">
    <source>
        <dbReference type="Pfam" id="PF13872"/>
    </source>
</evidence>
<dbReference type="EMBL" id="CAJVCH010092373">
    <property type="protein sequence ID" value="CAG7722769.1"/>
    <property type="molecule type" value="Genomic_DNA"/>
</dbReference>
<dbReference type="FunFam" id="3.40.50.300:FF:000342">
    <property type="entry name" value="Protein strawberry notch homolog 2"/>
    <property type="match status" value="1"/>
</dbReference>
<feature type="compositionally biased region" description="Acidic residues" evidence="4">
    <location>
        <begin position="717"/>
        <end position="731"/>
    </location>
</feature>
<evidence type="ECO:0000256" key="2">
    <source>
        <dbReference type="ARBA" id="ARBA00023015"/>
    </source>
</evidence>
<comment type="caution">
    <text evidence="8">The sequence shown here is derived from an EMBL/GenBank/DDBJ whole genome shotgun (WGS) entry which is preliminary data.</text>
</comment>
<evidence type="ECO:0000313" key="8">
    <source>
        <dbReference type="EMBL" id="CAG7722769.1"/>
    </source>
</evidence>
<dbReference type="InterPro" id="IPR039187">
    <property type="entry name" value="SNO_AAA"/>
</dbReference>
<keyword evidence="2" id="KW-0805">Transcription regulation</keyword>
<evidence type="ECO:0000256" key="3">
    <source>
        <dbReference type="ARBA" id="ARBA00023163"/>
    </source>
</evidence>
<proteinExistence type="inferred from homology"/>
<evidence type="ECO:0000259" key="5">
    <source>
        <dbReference type="Pfam" id="PF13871"/>
    </source>
</evidence>
<evidence type="ECO:0000256" key="1">
    <source>
        <dbReference type="ARBA" id="ARBA00006992"/>
    </source>
</evidence>
<accession>A0A8J2KBC2</accession>
<dbReference type="InterPro" id="IPR057332">
    <property type="entry name" value="SBNO_a/b_dom"/>
</dbReference>
<keyword evidence="3" id="KW-0804">Transcription</keyword>
<feature type="compositionally biased region" description="Basic residues" evidence="4">
    <location>
        <begin position="696"/>
        <end position="711"/>
    </location>
</feature>
<feature type="compositionally biased region" description="Acidic residues" evidence="4">
    <location>
        <begin position="18"/>
        <end position="39"/>
    </location>
</feature>
<feature type="region of interest" description="Disordered" evidence="4">
    <location>
        <begin position="1"/>
        <end position="107"/>
    </location>
</feature>
<feature type="compositionally biased region" description="Low complexity" evidence="4">
    <location>
        <begin position="683"/>
        <end position="695"/>
    </location>
</feature>
<evidence type="ECO:0000313" key="9">
    <source>
        <dbReference type="Proteomes" id="UP000708208"/>
    </source>
</evidence>
<protein>
    <recommendedName>
        <fullName evidence="10">Protein strawberry notch</fullName>
    </recommendedName>
</protein>
<keyword evidence="9" id="KW-1185">Reference proteome</keyword>
<dbReference type="OrthoDB" id="421838at2759"/>
<dbReference type="Pfam" id="PF13872">
    <property type="entry name" value="AAA_34"/>
    <property type="match status" value="1"/>
</dbReference>
<dbReference type="GO" id="GO:0006355">
    <property type="term" value="P:regulation of DNA-templated transcription"/>
    <property type="evidence" value="ECO:0007669"/>
    <property type="project" value="InterPro"/>
</dbReference>
<sequence length="1341" mass="149368">MPRPTRAVSKVKTYAESEPSDVESDVDDGSFDEDDDPDNIEVPGGGKTLEAAVQRGKEDDDDEDKIDPKVVSGVKLPDVLKQEPSASSSTQRLGNSQSYLSSSFPFHGNHSSNSNAAMFPPQLGNDSSPVNPFVNLFGPNSPYLKLLSDPTQAFQQLYSALLVGAGPARLRDYEPVQFPNLPLNPPRLGIPNKLPTSLQNMIKIEPGEQGLEEEEVDNQEDEAMGVAETYSEYKPAKLKIGKRHPDQVVETASLASVAPPEVTYKLHLPASLIDKGLLSALQLEAVTYACQQHEFILESRERAGYLIGDGAGVGKGRTIAGIIYENYLCGRKKAIWVSVSNDLKYDSDRDMKDIGAKIDITALNKLKYGKIPPSLQGVIFSTYSSLIGESSLSGKYNTRLKQLIHWFGENYEGCIVFDECHRAKNLCAIGSSKPTKTGLTVHELQKRLPRARIVYASATGASEPRNMAYMTRLGIWGAGTPFPEFTDFIHAVEKRGVGAMEIVAMDMKLRGAYIARQLSFHGVNFNVDEVPLVPEFVKTYDASVQLWVELMQRFIEAAELMQSDVRQRKAMWAQFWSSHQRFFKYLCIASKVKQAVNLASEAVKLGKCVVIGLQSTGEARTLDQLEKDDGELNDFVSTAKGVLQSLVEKHFPSNVSYRVAKIVEAATANSKLWEELMDDTEQSSSAAAGGSNNSSNKRKPMRRAAQKAVKRVRVDSESDSDAPPPDDSDFEMSDKDGNSSESYTSDSSASKSPTHDDDDDEDEMYGGSRKKAKDKKATVAKNLNKPGDDRKPVKPSPGAVAKADEMRRDLLAKIDSLGERLPPNALDQLIDELGGPDDVAEMTGRKGRVIQTEDGQILYESRSEVDVSLETINLTEKQRFMDGVKKIAIISEAASSGISLQSDKRAKNTLRRVHITLELPWSADRAIQQFGRTHRSNQVNAPEYVFLISDLAGEHRFASIVAKRLESLGALTHGDRRATETRDLSRFHIDTKYGREALEHVMKAIMEYEKPMVDPPGDYPDHRTFFEEIRGALLGVGLIVNSEENRGIIVLDKEHNNMSKFLNRILGMPVRSQNALFQFFTDTLQHVVNTAKRLGRFDLGILDLGDSGSGALKRLSVNTYYQKHATGRGKIELHRLLVERGLNWTDAMIKYQDLSDDKEGFYLLRQKRNDKRIAILAIAEESVKVESGKKEKGKTMYTIYRPSTGLQMRKETWKELNSKYEKLEPELVKASWENQFLSSKTTCAHAFWRGNCKARTLGIDCDVGRRTREYNVLSGSVLMVWALVEKLVITKHQLSSKMQVVRVRDTDLKLVGVLIPNHCVHELKNELSQTSEECEELKFTD</sequence>
<dbReference type="Proteomes" id="UP000708208">
    <property type="component" value="Unassembled WGS sequence"/>
</dbReference>
<feature type="compositionally biased region" description="Polar residues" evidence="4">
    <location>
        <begin position="84"/>
        <end position="107"/>
    </location>
</feature>
<gene>
    <name evidence="8" type="ORF">AFUS01_LOCUS11886</name>
</gene>
<dbReference type="PANTHER" id="PTHR12706">
    <property type="entry name" value="STRAWBERRY NOTCH-RELATED"/>
    <property type="match status" value="1"/>
</dbReference>
<organism evidence="8 9">
    <name type="scientific">Allacma fusca</name>
    <dbReference type="NCBI Taxonomy" id="39272"/>
    <lineage>
        <taxon>Eukaryota</taxon>
        <taxon>Metazoa</taxon>
        <taxon>Ecdysozoa</taxon>
        <taxon>Arthropoda</taxon>
        <taxon>Hexapoda</taxon>
        <taxon>Collembola</taxon>
        <taxon>Symphypleona</taxon>
        <taxon>Sminthuridae</taxon>
        <taxon>Allacma</taxon>
    </lineage>
</organism>
<feature type="compositionally biased region" description="Low complexity" evidence="4">
    <location>
        <begin position="739"/>
        <end position="752"/>
    </location>
</feature>
<evidence type="ECO:0000256" key="4">
    <source>
        <dbReference type="SAM" id="MobiDB-lite"/>
    </source>
</evidence>
<comment type="similarity">
    <text evidence="1">Belongs to the SBNO family.</text>
</comment>
<dbReference type="InterPro" id="IPR026741">
    <property type="entry name" value="SNO"/>
</dbReference>
<feature type="domain" description="Strawberry notch helicase C" evidence="5">
    <location>
        <begin position="824"/>
        <end position="1103"/>
    </location>
</feature>
<evidence type="ECO:0008006" key="10">
    <source>
        <dbReference type="Google" id="ProtNLM"/>
    </source>
</evidence>
<evidence type="ECO:0000259" key="7">
    <source>
        <dbReference type="Pfam" id="PF25373"/>
    </source>
</evidence>
<reference evidence="8" key="1">
    <citation type="submission" date="2021-06" db="EMBL/GenBank/DDBJ databases">
        <authorList>
            <person name="Hodson N. C."/>
            <person name="Mongue J. A."/>
            <person name="Jaron S. K."/>
        </authorList>
    </citation>
    <scope>NUCLEOTIDE SEQUENCE</scope>
</reference>
<dbReference type="Pfam" id="PF25373">
    <property type="entry name" value="SBNO"/>
    <property type="match status" value="1"/>
</dbReference>